<dbReference type="RefSeq" id="WP_163696388.1">
    <property type="nucleotide sequence ID" value="NZ_QXHD01000003.1"/>
</dbReference>
<name>A0A6M0RFW6_9CYAN</name>
<keyword evidence="1" id="KW-1133">Transmembrane helix</keyword>
<feature type="transmembrane region" description="Helical" evidence="1">
    <location>
        <begin position="72"/>
        <end position="90"/>
    </location>
</feature>
<feature type="transmembrane region" description="Helical" evidence="1">
    <location>
        <begin position="345"/>
        <end position="366"/>
    </location>
</feature>
<organism evidence="2 3">
    <name type="scientific">Adonisia turfae CCMR0081</name>
    <dbReference type="NCBI Taxonomy" id="2292702"/>
    <lineage>
        <taxon>Bacteria</taxon>
        <taxon>Bacillati</taxon>
        <taxon>Cyanobacteriota</taxon>
        <taxon>Adonisia</taxon>
        <taxon>Adonisia turfae</taxon>
    </lineage>
</organism>
<protein>
    <recommendedName>
        <fullName evidence="4">HTTM domain-containing protein</fullName>
    </recommendedName>
</protein>
<sequence length="386" mass="43836">MRFFQRIERRYVQWLTRPAQNAAGRMGLYRIVYSLFYLWFLSPLNFSELNLVPASRWDPTILLSGLSPLPDGGYAAMETLLVMALVLLLLGYRTRLATLGVLLMGFGLAGFRTGFLIQERTIVLTVFYVPLFMLFSRWGETYSIDALLKQKHGHPATSPHSSSWRYIWPARGLMVILSILFLSAAAVKLMEVAWLVEPRLVGDFILAKGVKSHLTNGFPIHPLGPHIGRTAALSIPSQYVVLLFETCFVLVLFNRFAQALLFRLAPIFHSFNTLLLGIPFTSVLSMYAAFPDWQKLYERFYPKVLRLQCLNKLPSSLLAAGSMGSALLVGLLWNTTPMPRQVFGLFGLLSYQTLWFALLPFVLIWICSPLWRRLRGDQSLPTPERL</sequence>
<evidence type="ECO:0000313" key="2">
    <source>
        <dbReference type="EMBL" id="NEZ54743.1"/>
    </source>
</evidence>
<feature type="transmembrane region" description="Helical" evidence="1">
    <location>
        <begin position="313"/>
        <end position="333"/>
    </location>
</feature>
<keyword evidence="1" id="KW-0812">Transmembrane</keyword>
<dbReference type="AlphaFoldDB" id="A0A6M0RFW6"/>
<evidence type="ECO:0000256" key="1">
    <source>
        <dbReference type="SAM" id="Phobius"/>
    </source>
</evidence>
<feature type="transmembrane region" description="Helical" evidence="1">
    <location>
        <begin position="27"/>
        <end position="46"/>
    </location>
</feature>
<feature type="transmembrane region" description="Helical" evidence="1">
    <location>
        <begin position="121"/>
        <end position="139"/>
    </location>
</feature>
<keyword evidence="3" id="KW-1185">Reference proteome</keyword>
<reference evidence="2 3" key="1">
    <citation type="journal article" date="2020" name="Microb. Ecol.">
        <title>Ecogenomics of the Marine Benthic Filamentous Cyanobacterium Adonisia.</title>
        <authorList>
            <person name="Walter J.M."/>
            <person name="Coutinho F.H."/>
            <person name="Leomil L."/>
            <person name="Hargreaves P.I."/>
            <person name="Campeao M.E."/>
            <person name="Vieira V.V."/>
            <person name="Silva B.S."/>
            <person name="Fistarol G.O."/>
            <person name="Salomon P.S."/>
            <person name="Sawabe T."/>
            <person name="Mino S."/>
            <person name="Hosokawa M."/>
            <person name="Miyashita H."/>
            <person name="Maruyama F."/>
            <person name="van Verk M.C."/>
            <person name="Dutilh B.E."/>
            <person name="Thompson C.C."/>
            <person name="Thompson F.L."/>
        </authorList>
    </citation>
    <scope>NUCLEOTIDE SEQUENCE [LARGE SCALE GENOMIC DNA]</scope>
    <source>
        <strain evidence="2 3">CCMR0081</strain>
    </source>
</reference>
<gene>
    <name evidence="2" type="ORF">DXZ20_03350</name>
</gene>
<dbReference type="Proteomes" id="UP000481033">
    <property type="component" value="Unassembled WGS sequence"/>
</dbReference>
<feature type="transmembrane region" description="Helical" evidence="1">
    <location>
        <begin position="97"/>
        <end position="115"/>
    </location>
</feature>
<proteinExistence type="predicted"/>
<evidence type="ECO:0008006" key="4">
    <source>
        <dbReference type="Google" id="ProtNLM"/>
    </source>
</evidence>
<comment type="caution">
    <text evidence="2">The sequence shown here is derived from an EMBL/GenBank/DDBJ whole genome shotgun (WGS) entry which is preliminary data.</text>
</comment>
<feature type="transmembrane region" description="Helical" evidence="1">
    <location>
        <begin position="274"/>
        <end position="293"/>
    </location>
</feature>
<feature type="transmembrane region" description="Helical" evidence="1">
    <location>
        <begin position="239"/>
        <end position="262"/>
    </location>
</feature>
<accession>A0A6M0RFW6</accession>
<feature type="transmembrane region" description="Helical" evidence="1">
    <location>
        <begin position="173"/>
        <end position="196"/>
    </location>
</feature>
<keyword evidence="1" id="KW-0472">Membrane</keyword>
<evidence type="ECO:0000313" key="3">
    <source>
        <dbReference type="Proteomes" id="UP000481033"/>
    </source>
</evidence>
<dbReference type="EMBL" id="QXHD01000003">
    <property type="protein sequence ID" value="NEZ54743.1"/>
    <property type="molecule type" value="Genomic_DNA"/>
</dbReference>